<organism evidence="1 2">
    <name type="scientific">Flavobacterium aureirubrum</name>
    <dbReference type="NCBI Taxonomy" id="3133147"/>
    <lineage>
        <taxon>Bacteria</taxon>
        <taxon>Pseudomonadati</taxon>
        <taxon>Bacteroidota</taxon>
        <taxon>Flavobacteriia</taxon>
        <taxon>Flavobacteriales</taxon>
        <taxon>Flavobacteriaceae</taxon>
        <taxon>Flavobacterium</taxon>
    </lineage>
</organism>
<proteinExistence type="predicted"/>
<dbReference type="EMBL" id="JBCGDO010000006">
    <property type="protein sequence ID" value="MEM0542283.1"/>
    <property type="molecule type" value="Genomic_DNA"/>
</dbReference>
<keyword evidence="2" id="KW-1185">Reference proteome</keyword>
<dbReference type="Gene3D" id="3.30.420.60">
    <property type="entry name" value="eRF1 domain 2"/>
    <property type="match status" value="1"/>
</dbReference>
<evidence type="ECO:0000313" key="1">
    <source>
        <dbReference type="EMBL" id="MEM0542283.1"/>
    </source>
</evidence>
<accession>A0ABU9N8M4</accession>
<protein>
    <submittedName>
        <fullName evidence="1">Uncharacterized protein</fullName>
    </submittedName>
</protein>
<sequence>MKATKRLGIWMDHAVARLMEYNIENFNIQTITPDSNQLDHQEKAQHSESLLHNKESQVVRAYYNSLIAVIKDYDEVVLFGPTTAKTELFNLIREEHKYDKIKIETKTAGKMSFEEQHVFILDYFKKALTYDNPFGK</sequence>
<dbReference type="Proteomes" id="UP001460072">
    <property type="component" value="Unassembled WGS sequence"/>
</dbReference>
<gene>
    <name evidence="1" type="ORF">WFZ85_06620</name>
</gene>
<dbReference type="SUPFAM" id="SSF53137">
    <property type="entry name" value="Translational machinery components"/>
    <property type="match status" value="1"/>
</dbReference>
<dbReference type="RefSeq" id="WP_342695503.1">
    <property type="nucleotide sequence ID" value="NZ_JBCGDO010000006.1"/>
</dbReference>
<evidence type="ECO:0000313" key="2">
    <source>
        <dbReference type="Proteomes" id="UP001460072"/>
    </source>
</evidence>
<dbReference type="InterPro" id="IPR042226">
    <property type="entry name" value="eFR1_2_sf"/>
</dbReference>
<name>A0ABU9N8M4_9FLAO</name>
<comment type="caution">
    <text evidence="1">The sequence shown here is derived from an EMBL/GenBank/DDBJ whole genome shotgun (WGS) entry which is preliminary data.</text>
</comment>
<reference evidence="1 2" key="1">
    <citation type="submission" date="2024-03" db="EMBL/GenBank/DDBJ databases">
        <title>Two novel species of the genus Flavobacterium exhibiting potentially degradation of complex polysaccharides.</title>
        <authorList>
            <person name="Lian X."/>
        </authorList>
    </citation>
    <scope>NUCLEOTIDE SEQUENCE [LARGE SCALE GENOMIC DNA]</scope>
    <source>
        <strain evidence="2">j3</strain>
    </source>
</reference>